<accession>S4PEL0</accession>
<name>S4PEL0_9NEOP</name>
<feature type="non-terminal residue" evidence="1">
    <location>
        <position position="71"/>
    </location>
</feature>
<organism evidence="1">
    <name type="scientific">Pararge aegeria</name>
    <name type="common">speckled wood butterfly</name>
    <dbReference type="NCBI Taxonomy" id="116150"/>
    <lineage>
        <taxon>Eukaryota</taxon>
        <taxon>Metazoa</taxon>
        <taxon>Ecdysozoa</taxon>
        <taxon>Arthropoda</taxon>
        <taxon>Hexapoda</taxon>
        <taxon>Insecta</taxon>
        <taxon>Pterygota</taxon>
        <taxon>Neoptera</taxon>
        <taxon>Endopterygota</taxon>
        <taxon>Lepidoptera</taxon>
        <taxon>Glossata</taxon>
        <taxon>Ditrysia</taxon>
        <taxon>Papilionoidea</taxon>
        <taxon>Nymphalidae</taxon>
        <taxon>Satyrinae</taxon>
        <taxon>Satyrini</taxon>
        <taxon>Parargina</taxon>
        <taxon>Pararge</taxon>
    </lineage>
</organism>
<evidence type="ECO:0000313" key="1">
    <source>
        <dbReference type="EMBL" id="JAA91036.1"/>
    </source>
</evidence>
<sequence>DVKDIIGSYLNIRSVSAQDYSTYVCVVHSNDVVSRNYVTVHYKSNGLTGDGAWCAGGEVPWRAIALSGTAA</sequence>
<proteinExistence type="predicted"/>
<reference evidence="1" key="2">
    <citation type="submission" date="2013-05" db="EMBL/GenBank/DDBJ databases">
        <authorList>
            <person name="Carter J.-M."/>
            <person name="Baker S.C."/>
            <person name="Pink R."/>
            <person name="Carter D.R.F."/>
            <person name="Collins A."/>
            <person name="Tomlin J."/>
            <person name="Gibbs M."/>
            <person name="Breuker C.J."/>
        </authorList>
    </citation>
    <scope>NUCLEOTIDE SEQUENCE</scope>
    <source>
        <tissue evidence="1">Ovary</tissue>
    </source>
</reference>
<dbReference type="EMBL" id="GAIX01001524">
    <property type="protein sequence ID" value="JAA91036.1"/>
    <property type="molecule type" value="Transcribed_RNA"/>
</dbReference>
<dbReference type="AlphaFoldDB" id="S4PEL0"/>
<protein>
    <submittedName>
        <fullName evidence="1">Uncharacterized protein</fullName>
    </submittedName>
</protein>
<reference evidence="1" key="1">
    <citation type="journal article" date="2013" name="BMC Genomics">
        <title>Unscrambling butterfly oogenesis.</title>
        <authorList>
            <person name="Carter J.M."/>
            <person name="Baker S.C."/>
            <person name="Pink R."/>
            <person name="Carter D.R."/>
            <person name="Collins A."/>
            <person name="Tomlin J."/>
            <person name="Gibbs M."/>
            <person name="Breuker C.J."/>
        </authorList>
    </citation>
    <scope>NUCLEOTIDE SEQUENCE</scope>
    <source>
        <tissue evidence="1">Ovary</tissue>
    </source>
</reference>
<feature type="non-terminal residue" evidence="1">
    <location>
        <position position="1"/>
    </location>
</feature>